<keyword evidence="11" id="KW-0732">Signal</keyword>
<dbReference type="AlphaFoldDB" id="A0A1G7DCK5"/>
<dbReference type="EMBL" id="FNAV01000004">
    <property type="protein sequence ID" value="SDE48686.1"/>
    <property type="molecule type" value="Genomic_DNA"/>
</dbReference>
<dbReference type="Pfam" id="PF02424">
    <property type="entry name" value="ApbE"/>
    <property type="match status" value="1"/>
</dbReference>
<evidence type="ECO:0000256" key="1">
    <source>
        <dbReference type="ARBA" id="ARBA00001946"/>
    </source>
</evidence>
<evidence type="ECO:0000256" key="9">
    <source>
        <dbReference type="ARBA" id="ARBA00031306"/>
    </source>
</evidence>
<dbReference type="GO" id="GO:0046872">
    <property type="term" value="F:metal ion binding"/>
    <property type="evidence" value="ECO:0007669"/>
    <property type="project" value="UniProtKB-KW"/>
</dbReference>
<dbReference type="STRING" id="282683.SAMN04488105_104105"/>
<proteinExistence type="predicted"/>
<dbReference type="RefSeq" id="WP_089957160.1">
    <property type="nucleotide sequence ID" value="NZ_FNAV01000004.1"/>
</dbReference>
<dbReference type="PANTHER" id="PTHR30040:SF2">
    <property type="entry name" value="FAD:PROTEIN FMN TRANSFERASE"/>
    <property type="match status" value="1"/>
</dbReference>
<dbReference type="EC" id="2.7.1.180" evidence="2"/>
<dbReference type="PROSITE" id="PS51318">
    <property type="entry name" value="TAT"/>
    <property type="match status" value="1"/>
</dbReference>
<keyword evidence="7" id="KW-0274">FAD</keyword>
<keyword evidence="8" id="KW-0460">Magnesium</keyword>
<evidence type="ECO:0000256" key="5">
    <source>
        <dbReference type="ARBA" id="ARBA00022679"/>
    </source>
</evidence>
<dbReference type="Gene3D" id="3.10.520.10">
    <property type="entry name" value="ApbE-like domains"/>
    <property type="match status" value="1"/>
</dbReference>
<keyword evidence="5" id="KW-0808">Transferase</keyword>
<accession>A0A1G7DCK5</accession>
<reference evidence="13" key="1">
    <citation type="submission" date="2016-10" db="EMBL/GenBank/DDBJ databases">
        <authorList>
            <person name="Varghese N."/>
            <person name="Submissions S."/>
        </authorList>
    </citation>
    <scope>NUCLEOTIDE SEQUENCE [LARGE SCALE GENOMIC DNA]</scope>
    <source>
        <strain evidence="13">DSM 10146</strain>
    </source>
</reference>
<evidence type="ECO:0000256" key="3">
    <source>
        <dbReference type="ARBA" id="ARBA00016337"/>
    </source>
</evidence>
<evidence type="ECO:0000256" key="6">
    <source>
        <dbReference type="ARBA" id="ARBA00022723"/>
    </source>
</evidence>
<feature type="chain" id="PRO_5039897008" description="FAD:protein FMN transferase" evidence="11">
    <location>
        <begin position="27"/>
        <end position="294"/>
    </location>
</feature>
<evidence type="ECO:0000313" key="12">
    <source>
        <dbReference type="EMBL" id="SDE48686.1"/>
    </source>
</evidence>
<evidence type="ECO:0000256" key="4">
    <source>
        <dbReference type="ARBA" id="ARBA00022630"/>
    </source>
</evidence>
<keyword evidence="13" id="KW-1185">Reference proteome</keyword>
<feature type="signal peptide" evidence="11">
    <location>
        <begin position="1"/>
        <end position="26"/>
    </location>
</feature>
<dbReference type="GO" id="GO:0016740">
    <property type="term" value="F:transferase activity"/>
    <property type="evidence" value="ECO:0007669"/>
    <property type="project" value="UniProtKB-KW"/>
</dbReference>
<keyword evidence="4" id="KW-0285">Flavoprotein</keyword>
<name>A0A1G7DCK5_9RHOB</name>
<sequence length="294" mass="30679">MNLTRRRFLCISAAALCAGASPAAPARWRGIALGAEAEITLHGPGAEAVLTEAIARVRGIERAFSLYDPTSELARLNASGRLAPSPAFRLLLRQADAVHRATGGAFDPSVQPLWQALARGGDVEAARALTGWERMTIRQDVTLAPGQALTFNGIAQGFATDVVTDLLASRGFGRALVNIGEHRALGGPWRLGLSDPAAGYLGTRTLADGAIATSSPAALRLGTGGHILDPRGLRAPLWSTASVEAESAAQADALSTACCLLDPDEIRRAMAVLPRIRRVTLVDGAGRLRTLTAG</sequence>
<dbReference type="PANTHER" id="PTHR30040">
    <property type="entry name" value="THIAMINE BIOSYNTHESIS LIPOPROTEIN APBE"/>
    <property type="match status" value="1"/>
</dbReference>
<evidence type="ECO:0000256" key="7">
    <source>
        <dbReference type="ARBA" id="ARBA00022827"/>
    </source>
</evidence>
<comment type="cofactor">
    <cofactor evidence="1">
        <name>Mg(2+)</name>
        <dbReference type="ChEBI" id="CHEBI:18420"/>
    </cofactor>
</comment>
<dbReference type="SUPFAM" id="SSF143631">
    <property type="entry name" value="ApbE-like"/>
    <property type="match status" value="1"/>
</dbReference>
<evidence type="ECO:0000256" key="8">
    <source>
        <dbReference type="ARBA" id="ARBA00022842"/>
    </source>
</evidence>
<dbReference type="Proteomes" id="UP000198994">
    <property type="component" value="Unassembled WGS sequence"/>
</dbReference>
<organism evidence="12 13">
    <name type="scientific">Salipiger thiooxidans</name>
    <dbReference type="NCBI Taxonomy" id="282683"/>
    <lineage>
        <taxon>Bacteria</taxon>
        <taxon>Pseudomonadati</taxon>
        <taxon>Pseudomonadota</taxon>
        <taxon>Alphaproteobacteria</taxon>
        <taxon>Rhodobacterales</taxon>
        <taxon>Roseobacteraceae</taxon>
        <taxon>Salipiger</taxon>
    </lineage>
</organism>
<evidence type="ECO:0000256" key="10">
    <source>
        <dbReference type="ARBA" id="ARBA00048540"/>
    </source>
</evidence>
<dbReference type="OrthoDB" id="9778595at2"/>
<evidence type="ECO:0000256" key="2">
    <source>
        <dbReference type="ARBA" id="ARBA00011955"/>
    </source>
</evidence>
<evidence type="ECO:0000313" key="13">
    <source>
        <dbReference type="Proteomes" id="UP000198994"/>
    </source>
</evidence>
<dbReference type="InterPro" id="IPR003374">
    <property type="entry name" value="ApbE-like_sf"/>
</dbReference>
<keyword evidence="12" id="KW-0449">Lipoprotein</keyword>
<protein>
    <recommendedName>
        <fullName evidence="3">FAD:protein FMN transferase</fullName>
        <ecNumber evidence="2">2.7.1.180</ecNumber>
    </recommendedName>
    <alternativeName>
        <fullName evidence="9">Flavin transferase</fullName>
    </alternativeName>
</protein>
<keyword evidence="6" id="KW-0479">Metal-binding</keyword>
<dbReference type="InterPro" id="IPR006311">
    <property type="entry name" value="TAT_signal"/>
</dbReference>
<gene>
    <name evidence="12" type="ORF">SAMN04488105_104105</name>
</gene>
<comment type="catalytic activity">
    <reaction evidence="10">
        <text>L-threonyl-[protein] + FAD = FMN-L-threonyl-[protein] + AMP + H(+)</text>
        <dbReference type="Rhea" id="RHEA:36847"/>
        <dbReference type="Rhea" id="RHEA-COMP:11060"/>
        <dbReference type="Rhea" id="RHEA-COMP:11061"/>
        <dbReference type="ChEBI" id="CHEBI:15378"/>
        <dbReference type="ChEBI" id="CHEBI:30013"/>
        <dbReference type="ChEBI" id="CHEBI:57692"/>
        <dbReference type="ChEBI" id="CHEBI:74257"/>
        <dbReference type="ChEBI" id="CHEBI:456215"/>
        <dbReference type="EC" id="2.7.1.180"/>
    </reaction>
</comment>
<evidence type="ECO:0000256" key="11">
    <source>
        <dbReference type="SAM" id="SignalP"/>
    </source>
</evidence>
<dbReference type="InterPro" id="IPR024932">
    <property type="entry name" value="ApbE"/>
</dbReference>